<organism evidence="9 10">
    <name type="scientific">Enterococcus faecalis</name>
    <name type="common">Streptococcus faecalis</name>
    <dbReference type="NCBI Taxonomy" id="1351"/>
    <lineage>
        <taxon>Bacteria</taxon>
        <taxon>Bacillati</taxon>
        <taxon>Bacillota</taxon>
        <taxon>Bacilli</taxon>
        <taxon>Lactobacillales</taxon>
        <taxon>Enterococcaceae</taxon>
        <taxon>Enterococcus</taxon>
    </lineage>
</organism>
<dbReference type="GO" id="GO:0016020">
    <property type="term" value="C:membrane"/>
    <property type="evidence" value="ECO:0007669"/>
    <property type="project" value="UniProtKB-SubCell"/>
</dbReference>
<dbReference type="InterPro" id="IPR002523">
    <property type="entry name" value="MgTranspt_CorA/ZnTranspt_ZntB"/>
</dbReference>
<dbReference type="InterPro" id="IPR045863">
    <property type="entry name" value="CorA_TM1_TM2"/>
</dbReference>
<feature type="coiled-coil region" evidence="6">
    <location>
        <begin position="138"/>
        <end position="165"/>
    </location>
</feature>
<dbReference type="Gene3D" id="3.30.460.20">
    <property type="entry name" value="CorA soluble domain-like"/>
    <property type="match status" value="1"/>
</dbReference>
<dbReference type="AlphaFoldDB" id="A0A8B3RSV3"/>
<dbReference type="EMBL" id="JAREWH010000001">
    <property type="protein sequence ID" value="MDN3190926.1"/>
    <property type="molecule type" value="Genomic_DNA"/>
</dbReference>
<accession>A0A8B3RSV3</accession>
<evidence type="ECO:0000256" key="1">
    <source>
        <dbReference type="ARBA" id="ARBA00004141"/>
    </source>
</evidence>
<keyword evidence="5 7" id="KW-0472">Membrane</keyword>
<dbReference type="PANTHER" id="PTHR47891:SF1">
    <property type="entry name" value="CORA-MAGNESIUM AND COBALT TRANSPORTER"/>
    <property type="match status" value="1"/>
</dbReference>
<protein>
    <submittedName>
        <fullName evidence="9">Magnesium transporter CorA family protein</fullName>
    </submittedName>
</protein>
<sequence length="312" mass="36287">MPKYYFIGGERVRETEEKDFNWLVIDTSETQVIERIIKEYNFPKDIFVGTSYPEEVSRFETLSGTTLKQPISLVLMNLLKEGENIEERLAPISFISSENLLITCTNENNHFFDRLLEKYGCKIDTFEKLITYAILDIYSHYVEELKEKKQRIDRLDKKARMTTENKELYRQADLEREIVYIDHTLKDQKSTLELLWQSSQFVHRLSDKKLLYDVQLRQRQTEKMISIYRDLLESIGNLFSGMMDNQLNHLMKYLDSAALIISIPAMIAGVWGMNTGGLPGKSSGLGFLLVVLGALIISVAFGYHLYKKDYSK</sequence>
<dbReference type="GO" id="GO:0046873">
    <property type="term" value="F:metal ion transmembrane transporter activity"/>
    <property type="evidence" value="ECO:0007669"/>
    <property type="project" value="InterPro"/>
</dbReference>
<evidence type="ECO:0000256" key="6">
    <source>
        <dbReference type="SAM" id="Coils"/>
    </source>
</evidence>
<dbReference type="PANTHER" id="PTHR47891">
    <property type="entry name" value="TRANSPORTER-RELATED"/>
    <property type="match status" value="1"/>
</dbReference>
<dbReference type="InterPro" id="IPR045861">
    <property type="entry name" value="CorA_cytoplasmic_dom"/>
</dbReference>
<keyword evidence="6" id="KW-0175">Coiled coil</keyword>
<dbReference type="SUPFAM" id="SSF144083">
    <property type="entry name" value="Magnesium transport protein CorA, transmembrane region"/>
    <property type="match status" value="1"/>
</dbReference>
<dbReference type="SUPFAM" id="SSF143865">
    <property type="entry name" value="CorA soluble domain-like"/>
    <property type="match status" value="1"/>
</dbReference>
<reference evidence="8" key="2">
    <citation type="journal article" date="2023" name="Pathogens">
        <title>Prevalence of Enterococcus spp. and the Whole-Genome Characteristics of Enterococcus faecium and Enterococcus faecalis Strains Isolated from Free-Living Birds in Poland.</title>
        <authorList>
            <person name="Kwit R."/>
            <person name="Zajac M."/>
            <person name="Smialowska-Weglinska A."/>
            <person name="Skarzynska M."/>
            <person name="Bomba A."/>
            <person name="Lalak A."/>
            <person name="Skrzypiec E."/>
            <person name="Wojdat D."/>
            <person name="Koza W."/>
            <person name="Mikos-Wojewoda E."/>
            <person name="Pasim P."/>
            <person name="Skora M."/>
            <person name="Polak M."/>
            <person name="Wiacek J."/>
            <person name="Wasyl D."/>
        </authorList>
    </citation>
    <scope>NUCLEOTIDE SEQUENCE</scope>
    <source>
        <strain evidence="8">691B_2</strain>
    </source>
</reference>
<feature type="transmembrane region" description="Helical" evidence="7">
    <location>
        <begin position="285"/>
        <end position="306"/>
    </location>
</feature>
<evidence type="ECO:0000256" key="2">
    <source>
        <dbReference type="ARBA" id="ARBA00009765"/>
    </source>
</evidence>
<proteinExistence type="inferred from homology"/>
<dbReference type="RefSeq" id="WP_016614680.1">
    <property type="nucleotide sequence ID" value="NZ_CAXOEW010000002.1"/>
</dbReference>
<dbReference type="Pfam" id="PF01544">
    <property type="entry name" value="CorA"/>
    <property type="match status" value="1"/>
</dbReference>
<keyword evidence="4 7" id="KW-1133">Transmembrane helix</keyword>
<dbReference type="CDD" id="cd12827">
    <property type="entry name" value="EcCorA_ZntB-like_u2"/>
    <property type="match status" value="1"/>
</dbReference>
<keyword evidence="3 7" id="KW-0812">Transmembrane</keyword>
<dbReference type="Gene3D" id="1.20.58.340">
    <property type="entry name" value="Magnesium transport protein CorA, transmembrane region"/>
    <property type="match status" value="2"/>
</dbReference>
<feature type="transmembrane region" description="Helical" evidence="7">
    <location>
        <begin position="253"/>
        <end position="273"/>
    </location>
</feature>
<gene>
    <name evidence="9" type="ORF">EU507_11095</name>
    <name evidence="8" type="ORF">P0E79_00300</name>
</gene>
<dbReference type="Proteomes" id="UP001173174">
    <property type="component" value="Unassembled WGS sequence"/>
</dbReference>
<dbReference type="EMBL" id="SEWT01000007">
    <property type="protein sequence ID" value="RYU31614.1"/>
    <property type="molecule type" value="Genomic_DNA"/>
</dbReference>
<dbReference type="InterPro" id="IPR047199">
    <property type="entry name" value="CorA-like"/>
</dbReference>
<reference evidence="9 10" key="1">
    <citation type="submission" date="2019-02" db="EMBL/GenBank/DDBJ databases">
        <title>From farm to fork: dissemination of Tn554::fexA-optrA in linezolid-resistant Enterococcus faecalis clones from chicken feces and meat in Tunisia.</title>
        <authorList>
            <person name="Tedim A.P."/>
            <person name="Elghaieb H."/>
            <person name="Abbassi M.S."/>
            <person name="Novais C."/>
            <person name="Hassen A."/>
            <person name="Peixe L."/>
            <person name="Freitas A.R."/>
        </authorList>
    </citation>
    <scope>NUCLEOTIDE SEQUENCE [LARGE SCALE GENOMIC DNA]</scope>
    <source>
        <strain evidence="9 10">728T</strain>
    </source>
</reference>
<evidence type="ECO:0000256" key="5">
    <source>
        <dbReference type="ARBA" id="ARBA00023136"/>
    </source>
</evidence>
<evidence type="ECO:0000256" key="4">
    <source>
        <dbReference type="ARBA" id="ARBA00022989"/>
    </source>
</evidence>
<comment type="caution">
    <text evidence="9">The sequence shown here is derived from an EMBL/GenBank/DDBJ whole genome shotgun (WGS) entry which is preliminary data.</text>
</comment>
<evidence type="ECO:0000313" key="9">
    <source>
        <dbReference type="EMBL" id="RYU31614.1"/>
    </source>
</evidence>
<comment type="similarity">
    <text evidence="2">Belongs to the CorA metal ion transporter (MIT) (TC 1.A.35) family.</text>
</comment>
<dbReference type="Proteomes" id="UP000292223">
    <property type="component" value="Unassembled WGS sequence"/>
</dbReference>
<evidence type="ECO:0000256" key="3">
    <source>
        <dbReference type="ARBA" id="ARBA00022692"/>
    </source>
</evidence>
<evidence type="ECO:0000313" key="10">
    <source>
        <dbReference type="Proteomes" id="UP000292223"/>
    </source>
</evidence>
<evidence type="ECO:0000256" key="7">
    <source>
        <dbReference type="SAM" id="Phobius"/>
    </source>
</evidence>
<evidence type="ECO:0000313" key="8">
    <source>
        <dbReference type="EMBL" id="MDN3190926.1"/>
    </source>
</evidence>
<name>A0A8B3RSV3_ENTFL</name>
<comment type="subcellular location">
    <subcellularLocation>
        <location evidence="1">Membrane</location>
        <topology evidence="1">Multi-pass membrane protein</topology>
    </subcellularLocation>
</comment>
<reference evidence="8" key="3">
    <citation type="submission" date="2023-03" db="EMBL/GenBank/DDBJ databases">
        <authorList>
            <person name="Zajac M."/>
            <person name="Kwit R."/>
            <person name="Wasyl D."/>
        </authorList>
    </citation>
    <scope>NUCLEOTIDE SEQUENCE</scope>
    <source>
        <strain evidence="8">691B_2</strain>
    </source>
</reference>